<feature type="compositionally biased region" description="Low complexity" evidence="3">
    <location>
        <begin position="114"/>
        <end position="132"/>
    </location>
</feature>
<keyword evidence="1 2" id="KW-0728">SH3 domain</keyword>
<gene>
    <name evidence="5" type="ORF">BDV98DRAFT_569304</name>
</gene>
<accession>A0A5C3QQJ1</accession>
<feature type="domain" description="SH3" evidence="4">
    <location>
        <begin position="222"/>
        <end position="279"/>
    </location>
</feature>
<evidence type="ECO:0000256" key="2">
    <source>
        <dbReference type="PROSITE-ProRule" id="PRU00192"/>
    </source>
</evidence>
<dbReference type="AlphaFoldDB" id="A0A5C3QQJ1"/>
<evidence type="ECO:0000313" key="6">
    <source>
        <dbReference type="Proteomes" id="UP000305067"/>
    </source>
</evidence>
<dbReference type="InterPro" id="IPR001452">
    <property type="entry name" value="SH3_domain"/>
</dbReference>
<organism evidence="5 6">
    <name type="scientific">Pterulicium gracile</name>
    <dbReference type="NCBI Taxonomy" id="1884261"/>
    <lineage>
        <taxon>Eukaryota</taxon>
        <taxon>Fungi</taxon>
        <taxon>Dikarya</taxon>
        <taxon>Basidiomycota</taxon>
        <taxon>Agaricomycotina</taxon>
        <taxon>Agaricomycetes</taxon>
        <taxon>Agaricomycetidae</taxon>
        <taxon>Agaricales</taxon>
        <taxon>Pleurotineae</taxon>
        <taxon>Pterulaceae</taxon>
        <taxon>Pterulicium</taxon>
    </lineage>
</organism>
<dbReference type="SUPFAM" id="SSF50044">
    <property type="entry name" value="SH3-domain"/>
    <property type="match status" value="1"/>
</dbReference>
<dbReference type="SMART" id="SM00326">
    <property type="entry name" value="SH3"/>
    <property type="match status" value="1"/>
</dbReference>
<sequence length="279" mass="28930">MVFANLPAHEKDAFFTLLDEYFESRPELFSAVGTAAPGSEDPRTAAASIVGRAIVNNPAAAAKFGSRALAASQASKPPSQTAEPGASEQQDNLRSAFGRVSAASSAFANRGQDASAGAPPAPPSRANSSGSAGPPPAAPPRRSPSQKPESTVSGLVSRQTMATTTRAPAAPAVPAAFPARKTTMPPPPTRRVPSSDSVSSPPPSAPARRAAPEPEPEAEPEFSGEWADVLYDYSSTDPGDLNVKEGQQILITDRTSDDWWTAELNNKTGLVPASYVKVL</sequence>
<dbReference type="InterPro" id="IPR036028">
    <property type="entry name" value="SH3-like_dom_sf"/>
</dbReference>
<dbReference type="STRING" id="1884261.A0A5C3QQJ1"/>
<proteinExistence type="predicted"/>
<feature type="compositionally biased region" description="Low complexity" evidence="3">
    <location>
        <begin position="160"/>
        <end position="179"/>
    </location>
</feature>
<feature type="compositionally biased region" description="Pro residues" evidence="3">
    <location>
        <begin position="133"/>
        <end position="142"/>
    </location>
</feature>
<evidence type="ECO:0000256" key="3">
    <source>
        <dbReference type="SAM" id="MobiDB-lite"/>
    </source>
</evidence>
<dbReference type="PRINTS" id="PR00452">
    <property type="entry name" value="SH3DOMAIN"/>
</dbReference>
<name>A0A5C3QQJ1_9AGAR</name>
<dbReference type="EMBL" id="ML178828">
    <property type="protein sequence ID" value="TFL00614.1"/>
    <property type="molecule type" value="Genomic_DNA"/>
</dbReference>
<dbReference type="Pfam" id="PF00018">
    <property type="entry name" value="SH3_1"/>
    <property type="match status" value="1"/>
</dbReference>
<evidence type="ECO:0000259" key="4">
    <source>
        <dbReference type="PROSITE" id="PS50002"/>
    </source>
</evidence>
<keyword evidence="6" id="KW-1185">Reference proteome</keyword>
<feature type="compositionally biased region" description="Polar residues" evidence="3">
    <location>
        <begin position="146"/>
        <end position="159"/>
    </location>
</feature>
<dbReference type="Proteomes" id="UP000305067">
    <property type="component" value="Unassembled WGS sequence"/>
</dbReference>
<feature type="compositionally biased region" description="Polar residues" evidence="3">
    <location>
        <begin position="72"/>
        <end position="93"/>
    </location>
</feature>
<evidence type="ECO:0000313" key="5">
    <source>
        <dbReference type="EMBL" id="TFL00614.1"/>
    </source>
</evidence>
<feature type="region of interest" description="Disordered" evidence="3">
    <location>
        <begin position="70"/>
        <end position="225"/>
    </location>
</feature>
<dbReference type="CDD" id="cd00174">
    <property type="entry name" value="SH3"/>
    <property type="match status" value="1"/>
</dbReference>
<dbReference type="PRINTS" id="PR01887">
    <property type="entry name" value="SPECTRNALPHA"/>
</dbReference>
<dbReference type="OrthoDB" id="10255128at2759"/>
<protein>
    <recommendedName>
        <fullName evidence="4">SH3 domain-containing protein</fullName>
    </recommendedName>
</protein>
<dbReference type="PROSITE" id="PS50002">
    <property type="entry name" value="SH3"/>
    <property type="match status" value="1"/>
</dbReference>
<evidence type="ECO:0000256" key="1">
    <source>
        <dbReference type="ARBA" id="ARBA00022443"/>
    </source>
</evidence>
<dbReference type="Gene3D" id="2.30.30.40">
    <property type="entry name" value="SH3 Domains"/>
    <property type="match status" value="1"/>
</dbReference>
<reference evidence="5 6" key="1">
    <citation type="journal article" date="2019" name="Nat. Ecol. Evol.">
        <title>Megaphylogeny resolves global patterns of mushroom evolution.</title>
        <authorList>
            <person name="Varga T."/>
            <person name="Krizsan K."/>
            <person name="Foldi C."/>
            <person name="Dima B."/>
            <person name="Sanchez-Garcia M."/>
            <person name="Sanchez-Ramirez S."/>
            <person name="Szollosi G.J."/>
            <person name="Szarkandi J.G."/>
            <person name="Papp V."/>
            <person name="Albert L."/>
            <person name="Andreopoulos W."/>
            <person name="Angelini C."/>
            <person name="Antonin V."/>
            <person name="Barry K.W."/>
            <person name="Bougher N.L."/>
            <person name="Buchanan P."/>
            <person name="Buyck B."/>
            <person name="Bense V."/>
            <person name="Catcheside P."/>
            <person name="Chovatia M."/>
            <person name="Cooper J."/>
            <person name="Damon W."/>
            <person name="Desjardin D."/>
            <person name="Finy P."/>
            <person name="Geml J."/>
            <person name="Haridas S."/>
            <person name="Hughes K."/>
            <person name="Justo A."/>
            <person name="Karasinski D."/>
            <person name="Kautmanova I."/>
            <person name="Kiss B."/>
            <person name="Kocsube S."/>
            <person name="Kotiranta H."/>
            <person name="LaButti K.M."/>
            <person name="Lechner B.E."/>
            <person name="Liimatainen K."/>
            <person name="Lipzen A."/>
            <person name="Lukacs Z."/>
            <person name="Mihaltcheva S."/>
            <person name="Morgado L.N."/>
            <person name="Niskanen T."/>
            <person name="Noordeloos M.E."/>
            <person name="Ohm R.A."/>
            <person name="Ortiz-Santana B."/>
            <person name="Ovrebo C."/>
            <person name="Racz N."/>
            <person name="Riley R."/>
            <person name="Savchenko A."/>
            <person name="Shiryaev A."/>
            <person name="Soop K."/>
            <person name="Spirin V."/>
            <person name="Szebenyi C."/>
            <person name="Tomsovsky M."/>
            <person name="Tulloss R.E."/>
            <person name="Uehling J."/>
            <person name="Grigoriev I.V."/>
            <person name="Vagvolgyi C."/>
            <person name="Papp T."/>
            <person name="Martin F.M."/>
            <person name="Miettinen O."/>
            <person name="Hibbett D.S."/>
            <person name="Nagy L.G."/>
        </authorList>
    </citation>
    <scope>NUCLEOTIDE SEQUENCE [LARGE SCALE GENOMIC DNA]</scope>
    <source>
        <strain evidence="5 6">CBS 309.79</strain>
    </source>
</reference>